<name>A0A8J2HM19_COTCN</name>
<sequence length="689" mass="78662">MGKSKKRHRDDSSDEKSGRNIKKRLDPLEKLMTNFFDDRDYYDRREHHSRRDDRDYRHRRRYHRHDTPGRYDNASRSEVYDSSDGSRSYSCDRREDEFNDHYVTEDPKDTTQEDVGIGKTLTTDKSVIPAKDNDSGQLPQAQSTDTTVTVTEQSTLTQSTDATVTITEQSTLAQSKDATVPSTEEMSGEQPLDQVVLKAIGDLLEPDRVLLPAIHKDLAIRVEEIINKGLPVAERKTLLKKFPPPKNGLFMDPPKLNFEIKTNLAENIVKRDDRIVEKQARVSAGLSGLTKLMSMSLQLPQDQKLAMLEILGGVSRILADLQHEESEIRRSLILKNIDPSKRDILKSTVAGDCCLAKLYPRAQKGARLEGPDSSHITEVTVQLDDERAKTNTSSEIVPEPQATEEELPAIEEITSEFNVSCPAGRLKFFYRALSEITSDKTILSWVRGFKIPFARKVFQFHPPSEPHWSEVEKVAIRQQLDELFQLIPSKRCKFLGLVYDSKKMIVELLLEKTNRVTELVRKFERTKKYKIREFAAFIGTLESCSPTLKYGRVHMRDFERARFLALRNSNDNYDRYIFCKINEINPLSCTIPNVLVFLTSQYNQGATHGTLNSFRSAIALIYGPNFGENPEIKRFFKEVSKLRPPRPNVGDKAIEIKIPENIKTSKLNRNQPVLSIPFYPDNALICPAT</sequence>
<evidence type="ECO:0000313" key="2">
    <source>
        <dbReference type="EMBL" id="CAG5101721.1"/>
    </source>
</evidence>
<evidence type="ECO:0000256" key="1">
    <source>
        <dbReference type="SAM" id="MobiDB-lite"/>
    </source>
</evidence>
<feature type="compositionally biased region" description="Basic and acidic residues" evidence="1">
    <location>
        <begin position="90"/>
        <end position="111"/>
    </location>
</feature>
<dbReference type="EMBL" id="CAJNRD030001123">
    <property type="protein sequence ID" value="CAG5101721.1"/>
    <property type="molecule type" value="Genomic_DNA"/>
</dbReference>
<dbReference type="AlphaFoldDB" id="A0A8J2HM19"/>
<gene>
    <name evidence="2" type="ORF">HICCMSTLAB_LOCUS10623</name>
</gene>
<dbReference type="Proteomes" id="UP000786811">
    <property type="component" value="Unassembled WGS sequence"/>
</dbReference>
<protein>
    <submittedName>
        <fullName evidence="2">Uncharacterized protein</fullName>
    </submittedName>
</protein>
<feature type="compositionally biased region" description="Basic and acidic residues" evidence="1">
    <location>
        <begin position="65"/>
        <end position="79"/>
    </location>
</feature>
<feature type="compositionally biased region" description="Basic and acidic residues" evidence="1">
    <location>
        <begin position="9"/>
        <end position="28"/>
    </location>
</feature>
<proteinExistence type="predicted"/>
<reference evidence="2" key="1">
    <citation type="submission" date="2021-04" db="EMBL/GenBank/DDBJ databases">
        <authorList>
            <person name="Chebbi M.A.C M."/>
        </authorList>
    </citation>
    <scope>NUCLEOTIDE SEQUENCE</scope>
</reference>
<evidence type="ECO:0000313" key="3">
    <source>
        <dbReference type="Proteomes" id="UP000786811"/>
    </source>
</evidence>
<feature type="non-terminal residue" evidence="2">
    <location>
        <position position="1"/>
    </location>
</feature>
<organism evidence="2 3">
    <name type="scientific">Cotesia congregata</name>
    <name type="common">Parasitoid wasp</name>
    <name type="synonym">Apanteles congregatus</name>
    <dbReference type="NCBI Taxonomy" id="51543"/>
    <lineage>
        <taxon>Eukaryota</taxon>
        <taxon>Metazoa</taxon>
        <taxon>Ecdysozoa</taxon>
        <taxon>Arthropoda</taxon>
        <taxon>Hexapoda</taxon>
        <taxon>Insecta</taxon>
        <taxon>Pterygota</taxon>
        <taxon>Neoptera</taxon>
        <taxon>Endopterygota</taxon>
        <taxon>Hymenoptera</taxon>
        <taxon>Apocrita</taxon>
        <taxon>Ichneumonoidea</taxon>
        <taxon>Braconidae</taxon>
        <taxon>Microgastrinae</taxon>
        <taxon>Cotesia</taxon>
    </lineage>
</organism>
<dbReference type="OrthoDB" id="7555264at2759"/>
<dbReference type="PANTHER" id="PTHR34239">
    <property type="entry name" value="APPLE DOMAIN-CONTAINING PROTEIN"/>
    <property type="match status" value="1"/>
</dbReference>
<keyword evidence="3" id="KW-1185">Reference proteome</keyword>
<feature type="region of interest" description="Disordered" evidence="1">
    <location>
        <begin position="59"/>
        <end position="147"/>
    </location>
</feature>
<feature type="region of interest" description="Disordered" evidence="1">
    <location>
        <begin position="1"/>
        <end position="28"/>
    </location>
</feature>
<accession>A0A8J2HM19</accession>
<comment type="caution">
    <text evidence="2">The sequence shown here is derived from an EMBL/GenBank/DDBJ whole genome shotgun (WGS) entry which is preliminary data.</text>
</comment>
<dbReference type="PANTHER" id="PTHR34239:SF2">
    <property type="entry name" value="TRANSPOSABLE ELEMENT P TRANSPOSASE_THAP9 CONSERVED DOMAIN-CONTAINING PROTEIN"/>
    <property type="match status" value="1"/>
</dbReference>